<evidence type="ECO:0000256" key="7">
    <source>
        <dbReference type="ARBA" id="ARBA00022691"/>
    </source>
</evidence>
<evidence type="ECO:0000256" key="9">
    <source>
        <dbReference type="ARBA" id="ARBA00038126"/>
    </source>
</evidence>
<dbReference type="InterPro" id="IPR029063">
    <property type="entry name" value="SAM-dependent_MTases_sf"/>
</dbReference>
<dbReference type="GO" id="GO:0018064">
    <property type="term" value="F:protein-L-histidine N-tele-methyltransferase activity"/>
    <property type="evidence" value="ECO:0007669"/>
    <property type="project" value="UniProtKB-EC"/>
</dbReference>
<accession>A0A9N9S2B4</accession>
<dbReference type="GO" id="GO:0005634">
    <property type="term" value="C:nucleus"/>
    <property type="evidence" value="ECO:0007669"/>
    <property type="project" value="UniProtKB-SubCell"/>
</dbReference>
<keyword evidence="5" id="KW-0489">Methyltransferase</keyword>
<dbReference type="GO" id="GO:0032259">
    <property type="term" value="P:methylation"/>
    <property type="evidence" value="ECO:0007669"/>
    <property type="project" value="UniProtKB-KW"/>
</dbReference>
<keyword evidence="12" id="KW-1185">Reference proteome</keyword>
<dbReference type="PANTHER" id="PTHR14614:SF39">
    <property type="entry name" value="HISTIDINE PROTEIN METHYLTRANSFERASE 1 HOMOLOG"/>
    <property type="match status" value="1"/>
</dbReference>
<dbReference type="EC" id="2.1.1.85" evidence="3"/>
<keyword evidence="4" id="KW-0963">Cytoplasm</keyword>
<reference evidence="11" key="1">
    <citation type="submission" date="2022-01" db="EMBL/GenBank/DDBJ databases">
        <authorList>
            <person name="King R."/>
        </authorList>
    </citation>
    <scope>NUCLEOTIDE SEQUENCE</scope>
</reference>
<dbReference type="CDD" id="cd02440">
    <property type="entry name" value="AdoMet_MTases"/>
    <property type="match status" value="1"/>
</dbReference>
<comment type="subcellular location">
    <subcellularLocation>
        <location evidence="2">Cytoplasm</location>
    </subcellularLocation>
    <subcellularLocation>
        <location evidence="1">Nucleus</location>
    </subcellularLocation>
</comment>
<dbReference type="GO" id="GO:0005737">
    <property type="term" value="C:cytoplasm"/>
    <property type="evidence" value="ECO:0007669"/>
    <property type="project" value="UniProtKB-SubCell"/>
</dbReference>
<keyword evidence="8" id="KW-0539">Nucleus</keyword>
<sequence length="272" mass="31230">MFKFNFNKTDEDEEKQEDIKEQDPPIVLEESKSIEITANHYEEIAKSLPDRSFQVFSSNDMEIGYVDNININEMNNSDLISGVYEGGYKIWECTQDLVDYFTENSESIDFAGKAVCDLGCSAGIAGLLALIKDAKAVHFQDYNLEVLESFTIPNVILYCEENEKSENFSRCSFYSGDWDSFRELTSNDEKYDIILTSETIYNPSYYQKLLNFFKNRLKDDGQIFVAAKSHYFGVGGNVLDFCELLKKDGTFQSEVVWKSSIGLQREILLLKR</sequence>
<gene>
    <name evidence="11" type="ORF">CHIRRI_LOCUS10169</name>
</gene>
<evidence type="ECO:0000256" key="5">
    <source>
        <dbReference type="ARBA" id="ARBA00022603"/>
    </source>
</evidence>
<organism evidence="11 12">
    <name type="scientific">Chironomus riparius</name>
    <dbReference type="NCBI Taxonomy" id="315576"/>
    <lineage>
        <taxon>Eukaryota</taxon>
        <taxon>Metazoa</taxon>
        <taxon>Ecdysozoa</taxon>
        <taxon>Arthropoda</taxon>
        <taxon>Hexapoda</taxon>
        <taxon>Insecta</taxon>
        <taxon>Pterygota</taxon>
        <taxon>Neoptera</taxon>
        <taxon>Endopterygota</taxon>
        <taxon>Diptera</taxon>
        <taxon>Nematocera</taxon>
        <taxon>Chironomoidea</taxon>
        <taxon>Chironomidae</taxon>
        <taxon>Chironominae</taxon>
        <taxon>Chironomus</taxon>
    </lineage>
</organism>
<evidence type="ECO:0000256" key="2">
    <source>
        <dbReference type="ARBA" id="ARBA00004496"/>
    </source>
</evidence>
<dbReference type="InterPro" id="IPR019410">
    <property type="entry name" value="Methyltransf_16"/>
</dbReference>
<evidence type="ECO:0000313" key="12">
    <source>
        <dbReference type="Proteomes" id="UP001153620"/>
    </source>
</evidence>
<dbReference type="AlphaFoldDB" id="A0A9N9S2B4"/>
<feature type="region of interest" description="Disordered" evidence="10">
    <location>
        <begin position="1"/>
        <end position="24"/>
    </location>
</feature>
<evidence type="ECO:0000256" key="1">
    <source>
        <dbReference type="ARBA" id="ARBA00004123"/>
    </source>
</evidence>
<dbReference type="Gene3D" id="3.40.50.150">
    <property type="entry name" value="Vaccinia Virus protein VP39"/>
    <property type="match status" value="1"/>
</dbReference>
<evidence type="ECO:0000256" key="8">
    <source>
        <dbReference type="ARBA" id="ARBA00023242"/>
    </source>
</evidence>
<comment type="similarity">
    <text evidence="9">Belongs to the methyltransferase superfamily. METTL18 family.</text>
</comment>
<keyword evidence="6" id="KW-0808">Transferase</keyword>
<dbReference type="Pfam" id="PF10294">
    <property type="entry name" value="Methyltransf_16"/>
    <property type="match status" value="1"/>
</dbReference>
<dbReference type="EMBL" id="OU895879">
    <property type="protein sequence ID" value="CAG9807320.1"/>
    <property type="molecule type" value="Genomic_DNA"/>
</dbReference>
<protein>
    <recommendedName>
        <fullName evidence="3">protein-histidine N-methyltransferase</fullName>
        <ecNumber evidence="3">2.1.1.85</ecNumber>
    </recommendedName>
</protein>
<reference evidence="11" key="2">
    <citation type="submission" date="2022-10" db="EMBL/GenBank/DDBJ databases">
        <authorList>
            <consortium name="ENA_rothamsted_submissions"/>
            <consortium name="culmorum"/>
            <person name="King R."/>
        </authorList>
    </citation>
    <scope>NUCLEOTIDE SEQUENCE</scope>
</reference>
<dbReference type="SUPFAM" id="SSF53335">
    <property type="entry name" value="S-adenosyl-L-methionine-dependent methyltransferases"/>
    <property type="match status" value="1"/>
</dbReference>
<name>A0A9N9S2B4_9DIPT</name>
<evidence type="ECO:0000256" key="10">
    <source>
        <dbReference type="SAM" id="MobiDB-lite"/>
    </source>
</evidence>
<dbReference type="Proteomes" id="UP001153620">
    <property type="component" value="Chromosome 3"/>
</dbReference>
<proteinExistence type="inferred from homology"/>
<evidence type="ECO:0000313" key="11">
    <source>
        <dbReference type="EMBL" id="CAG9807320.1"/>
    </source>
</evidence>
<dbReference type="PANTHER" id="PTHR14614">
    <property type="entry name" value="HEPATOCELLULAR CARCINOMA-ASSOCIATED ANTIGEN"/>
    <property type="match status" value="1"/>
</dbReference>
<dbReference type="OrthoDB" id="1723750at2759"/>
<evidence type="ECO:0000256" key="4">
    <source>
        <dbReference type="ARBA" id="ARBA00022490"/>
    </source>
</evidence>
<evidence type="ECO:0000256" key="6">
    <source>
        <dbReference type="ARBA" id="ARBA00022679"/>
    </source>
</evidence>
<evidence type="ECO:0000256" key="3">
    <source>
        <dbReference type="ARBA" id="ARBA00012533"/>
    </source>
</evidence>
<keyword evidence="7" id="KW-0949">S-adenosyl-L-methionine</keyword>